<comment type="similarity">
    <text evidence="7">Belongs to the G-protein coupled receptor 1 family.</text>
</comment>
<gene>
    <name evidence="11" type="ORF">EDS130_LOCUS2764</name>
</gene>
<evidence type="ECO:0000256" key="1">
    <source>
        <dbReference type="ARBA" id="ARBA00004651"/>
    </source>
</evidence>
<feature type="transmembrane region" description="Helical" evidence="9">
    <location>
        <begin position="132"/>
        <end position="154"/>
    </location>
</feature>
<dbReference type="AlphaFoldDB" id="A0A813PXL5"/>
<dbReference type="GO" id="GO:0004930">
    <property type="term" value="F:G protein-coupled receptor activity"/>
    <property type="evidence" value="ECO:0007669"/>
    <property type="project" value="UniProtKB-KW"/>
</dbReference>
<feature type="domain" description="G-protein coupled receptors family 1 profile" evidence="10">
    <location>
        <begin position="31"/>
        <end position="352"/>
    </location>
</feature>
<dbReference type="InterPro" id="IPR017452">
    <property type="entry name" value="GPCR_Rhodpsn_7TM"/>
</dbReference>
<feature type="transmembrane region" description="Helical" evidence="9">
    <location>
        <begin position="52"/>
        <end position="77"/>
    </location>
</feature>
<evidence type="ECO:0000259" key="10">
    <source>
        <dbReference type="PROSITE" id="PS50262"/>
    </source>
</evidence>
<keyword evidence="5 9" id="KW-0472">Membrane</keyword>
<dbReference type="GO" id="GO:0042277">
    <property type="term" value="F:peptide binding"/>
    <property type="evidence" value="ECO:0007669"/>
    <property type="project" value="TreeGrafter"/>
</dbReference>
<keyword evidence="3 7" id="KW-0812">Transmembrane</keyword>
<dbReference type="PANTHER" id="PTHR24241:SF83">
    <property type="entry name" value="G-PROTEIN COUPLED RECEPTOR 150-RELATED"/>
    <property type="match status" value="1"/>
</dbReference>
<dbReference type="Proteomes" id="UP000663852">
    <property type="component" value="Unassembled WGS sequence"/>
</dbReference>
<dbReference type="OrthoDB" id="5987909at2759"/>
<feature type="transmembrane region" description="Helical" evidence="9">
    <location>
        <begin position="180"/>
        <end position="210"/>
    </location>
</feature>
<dbReference type="PANTHER" id="PTHR24241">
    <property type="entry name" value="NEUROPEPTIDE RECEPTOR-RELATED G-PROTEIN COUPLED RECEPTOR"/>
    <property type="match status" value="1"/>
</dbReference>
<feature type="transmembrane region" description="Helical" evidence="9">
    <location>
        <begin position="18"/>
        <end position="40"/>
    </location>
</feature>
<dbReference type="Pfam" id="PF00001">
    <property type="entry name" value="7tm_1"/>
    <property type="match status" value="1"/>
</dbReference>
<reference evidence="11" key="1">
    <citation type="submission" date="2021-02" db="EMBL/GenBank/DDBJ databases">
        <authorList>
            <person name="Nowell W R."/>
        </authorList>
    </citation>
    <scope>NUCLEOTIDE SEQUENCE</scope>
</reference>
<evidence type="ECO:0000313" key="12">
    <source>
        <dbReference type="Proteomes" id="UP000663852"/>
    </source>
</evidence>
<evidence type="ECO:0000256" key="9">
    <source>
        <dbReference type="SAM" id="Phobius"/>
    </source>
</evidence>
<keyword evidence="2" id="KW-1003">Cell membrane</keyword>
<name>A0A813PXL5_ADIRI</name>
<proteinExistence type="inferred from homology"/>
<keyword evidence="6 7" id="KW-0675">Receptor</keyword>
<evidence type="ECO:0000313" key="11">
    <source>
        <dbReference type="EMBL" id="CAF0760032.1"/>
    </source>
</evidence>
<dbReference type="GO" id="GO:0032870">
    <property type="term" value="P:cellular response to hormone stimulus"/>
    <property type="evidence" value="ECO:0007669"/>
    <property type="project" value="TreeGrafter"/>
</dbReference>
<dbReference type="Gene3D" id="1.20.1070.10">
    <property type="entry name" value="Rhodopsin 7-helix transmembrane proteins"/>
    <property type="match status" value="1"/>
</dbReference>
<evidence type="ECO:0000256" key="4">
    <source>
        <dbReference type="ARBA" id="ARBA00022989"/>
    </source>
</evidence>
<comment type="caution">
    <text evidence="11">The sequence shown here is derived from an EMBL/GenBank/DDBJ whole genome shotgun (WGS) entry which is preliminary data.</text>
</comment>
<dbReference type="PROSITE" id="PS50262">
    <property type="entry name" value="G_PROTEIN_RECEP_F1_2"/>
    <property type="match status" value="1"/>
</dbReference>
<sequence>MATNITLDSSRDLRHTRLILLSVLFSVGLTGCSIVIYWLIRYARWHMRSARICSLILNLVIANLSVYIFATGIQIFWEFQTNRQWPFNDFLCRITKFFQSFSILSATYIVVLMAIDRCIAIVTPLKAGQIRVLYLCGSAWLLAGLLSTPNVFIFHLRIDSTGRHCTAGFNQHSTRTGRRIYLTFISLVVYFIPFLVLFLCYTLIFIKLLWRERDQQSRLFTPTSFCCSWLLDTKSTYSPKMTLETTNARSGSTRSSFTEFDARRKRANTSGSTRSSFTEFDARRKRANTYAKARTKTFRMIIVLVLSMIIFGAPYYCLELYVAYTGRHPTDLVTALAGGAAVAPSSLDPWIFLVFWANWNQRANIGSSRRLGNGSLQQKQQQQQQQQQQQPCLQVRRTMRANTTGTSSSSDRRQHQHVLVVGQSPMPPYTIRWNSTHKKQCLS</sequence>
<dbReference type="EMBL" id="CAJNOJ010000006">
    <property type="protein sequence ID" value="CAF0760032.1"/>
    <property type="molecule type" value="Genomic_DNA"/>
</dbReference>
<keyword evidence="4 9" id="KW-1133">Transmembrane helix</keyword>
<accession>A0A813PXL5</accession>
<evidence type="ECO:0000256" key="8">
    <source>
        <dbReference type="SAM" id="MobiDB-lite"/>
    </source>
</evidence>
<keyword evidence="7" id="KW-0297">G-protein coupled receptor</keyword>
<organism evidence="11 12">
    <name type="scientific">Adineta ricciae</name>
    <name type="common">Rotifer</name>
    <dbReference type="NCBI Taxonomy" id="249248"/>
    <lineage>
        <taxon>Eukaryota</taxon>
        <taxon>Metazoa</taxon>
        <taxon>Spiralia</taxon>
        <taxon>Gnathifera</taxon>
        <taxon>Rotifera</taxon>
        <taxon>Eurotatoria</taxon>
        <taxon>Bdelloidea</taxon>
        <taxon>Adinetida</taxon>
        <taxon>Adinetidae</taxon>
        <taxon>Adineta</taxon>
    </lineage>
</organism>
<feature type="region of interest" description="Disordered" evidence="8">
    <location>
        <begin position="370"/>
        <end position="395"/>
    </location>
</feature>
<feature type="compositionally biased region" description="Low complexity" evidence="8">
    <location>
        <begin position="377"/>
        <end position="390"/>
    </location>
</feature>
<dbReference type="SUPFAM" id="SSF81321">
    <property type="entry name" value="Family A G protein-coupled receptor-like"/>
    <property type="match status" value="1"/>
</dbReference>
<feature type="transmembrane region" description="Helical" evidence="9">
    <location>
        <begin position="301"/>
        <end position="324"/>
    </location>
</feature>
<comment type="subcellular location">
    <subcellularLocation>
        <location evidence="1">Cell membrane</location>
        <topology evidence="1">Multi-pass membrane protein</topology>
    </subcellularLocation>
</comment>
<evidence type="ECO:0000256" key="7">
    <source>
        <dbReference type="RuleBase" id="RU000688"/>
    </source>
</evidence>
<feature type="transmembrane region" description="Helical" evidence="9">
    <location>
        <begin position="97"/>
        <end position="120"/>
    </location>
</feature>
<evidence type="ECO:0000256" key="5">
    <source>
        <dbReference type="ARBA" id="ARBA00023136"/>
    </source>
</evidence>
<dbReference type="PRINTS" id="PR00237">
    <property type="entry name" value="GPCRRHODOPSN"/>
</dbReference>
<dbReference type="InterPro" id="IPR000276">
    <property type="entry name" value="GPCR_Rhodpsn"/>
</dbReference>
<evidence type="ECO:0000256" key="3">
    <source>
        <dbReference type="ARBA" id="ARBA00022692"/>
    </source>
</evidence>
<protein>
    <recommendedName>
        <fullName evidence="10">G-protein coupled receptors family 1 profile domain-containing protein</fullName>
    </recommendedName>
</protein>
<dbReference type="PROSITE" id="PS00237">
    <property type="entry name" value="G_PROTEIN_RECEP_F1_1"/>
    <property type="match status" value="1"/>
</dbReference>
<feature type="transmembrane region" description="Helical" evidence="9">
    <location>
        <begin position="336"/>
        <end position="359"/>
    </location>
</feature>
<dbReference type="GO" id="GO:0005886">
    <property type="term" value="C:plasma membrane"/>
    <property type="evidence" value="ECO:0007669"/>
    <property type="project" value="UniProtKB-SubCell"/>
</dbReference>
<keyword evidence="7" id="KW-0807">Transducer</keyword>
<evidence type="ECO:0000256" key="6">
    <source>
        <dbReference type="ARBA" id="ARBA00023170"/>
    </source>
</evidence>
<evidence type="ECO:0000256" key="2">
    <source>
        <dbReference type="ARBA" id="ARBA00022475"/>
    </source>
</evidence>